<reference evidence="2 3" key="1">
    <citation type="submission" date="2020-12" db="EMBL/GenBank/DDBJ databases">
        <title>Halosimplex halophilum sp. nov. and Halosimplex salinum sp. nov., two new members of the genus Halosimplex.</title>
        <authorList>
            <person name="Cui H.L."/>
        </authorList>
    </citation>
    <scope>NUCLEOTIDE SEQUENCE [LARGE SCALE GENOMIC DNA]</scope>
    <source>
        <strain evidence="2 3">YGH94</strain>
    </source>
</reference>
<gene>
    <name evidence="2" type="ORF">I7X12_07820</name>
</gene>
<accession>A0A7T3G230</accession>
<evidence type="ECO:0000313" key="2">
    <source>
        <dbReference type="EMBL" id="QPV64508.1"/>
    </source>
</evidence>
<dbReference type="AlphaFoldDB" id="A0A7T3G230"/>
<evidence type="ECO:0000256" key="1">
    <source>
        <dbReference type="SAM" id="MobiDB-lite"/>
    </source>
</evidence>
<dbReference type="KEGG" id="hlt:I7X12_07820"/>
<dbReference type="OrthoDB" id="192786at2157"/>
<name>A0A7T3G230_9EURY</name>
<protein>
    <submittedName>
        <fullName evidence="2">Uncharacterized protein</fullName>
    </submittedName>
</protein>
<proteinExistence type="predicted"/>
<dbReference type="EMBL" id="CP065856">
    <property type="protein sequence ID" value="QPV64508.1"/>
    <property type="molecule type" value="Genomic_DNA"/>
</dbReference>
<organism evidence="2 3">
    <name type="scientific">Halosimplex litoreum</name>
    <dbReference type="NCBI Taxonomy" id="1198301"/>
    <lineage>
        <taxon>Archaea</taxon>
        <taxon>Methanobacteriati</taxon>
        <taxon>Methanobacteriota</taxon>
        <taxon>Stenosarchaea group</taxon>
        <taxon>Halobacteria</taxon>
        <taxon>Halobacteriales</taxon>
        <taxon>Haloarculaceae</taxon>
        <taxon>Halosimplex</taxon>
    </lineage>
</organism>
<sequence>MSDGKFGTWDIKSLREALAKADINALEESGLLSERTIRKLISFKRSYEPNSGKHWKTGEPAYWPQNTQYWHRTIEQEDSIELAKAVRNGDGEKIAFALGWGNENDRVQMDFVAYERLKTILQTPAVMLNIFASPRTGKTFTGARLMDLWTMYYPNGLVISNIQSWAEKHPQAVYCNRMPDAIQRAADHDGPVMLFMDELSSEASWRDIQASGIEPGLRSFLRKMGKQPYECSYVGIGHRVTEIAPILRSGEMAYFGFKEGNTKENARKKLVIYEDEDRDEKVCSLDGIGLPEVSPDTHDPAVWDWGKPEEYVELGHMDPAEVPGNEDDSTPGPTRCMGENKNGDRCGTLIYEPDRAYCAVHEDQAT</sequence>
<dbReference type="RefSeq" id="WP_198063277.1">
    <property type="nucleotide sequence ID" value="NZ_CP065856.1"/>
</dbReference>
<keyword evidence="3" id="KW-1185">Reference proteome</keyword>
<evidence type="ECO:0000313" key="3">
    <source>
        <dbReference type="Proteomes" id="UP000595001"/>
    </source>
</evidence>
<feature type="region of interest" description="Disordered" evidence="1">
    <location>
        <begin position="317"/>
        <end position="343"/>
    </location>
</feature>
<dbReference type="Proteomes" id="UP000595001">
    <property type="component" value="Chromosome"/>
</dbReference>
<dbReference type="GeneID" id="60588391"/>